<evidence type="ECO:0000256" key="9">
    <source>
        <dbReference type="ARBA" id="ARBA00023170"/>
    </source>
</evidence>
<evidence type="ECO:0000256" key="3">
    <source>
        <dbReference type="ARBA" id="ARBA00022448"/>
    </source>
</evidence>
<dbReference type="InterPro" id="IPR036942">
    <property type="entry name" value="Beta-barrel_TonB_sf"/>
</dbReference>
<evidence type="ECO:0000256" key="12">
    <source>
        <dbReference type="RuleBase" id="RU003357"/>
    </source>
</evidence>
<dbReference type="PANTHER" id="PTHR30069:SF29">
    <property type="entry name" value="HEMOGLOBIN AND HEMOGLOBIN-HAPTOGLOBIN-BINDING PROTEIN 1-RELATED"/>
    <property type="match status" value="1"/>
</dbReference>
<dbReference type="CDD" id="cd01347">
    <property type="entry name" value="ligand_gated_channel"/>
    <property type="match status" value="1"/>
</dbReference>
<evidence type="ECO:0000256" key="4">
    <source>
        <dbReference type="ARBA" id="ARBA00022452"/>
    </source>
</evidence>
<dbReference type="Gene3D" id="2.170.130.10">
    <property type="entry name" value="TonB-dependent receptor, plug domain"/>
    <property type="match status" value="1"/>
</dbReference>
<keyword evidence="4 11" id="KW-1134">Transmembrane beta strand</keyword>
<protein>
    <submittedName>
        <fullName evidence="16">TonB-dependent hemoglobin/transferrin/lactoferrin family receptor</fullName>
    </submittedName>
</protein>
<keyword evidence="17" id="KW-1185">Reference proteome</keyword>
<dbReference type="InterPro" id="IPR037066">
    <property type="entry name" value="Plug_dom_sf"/>
</dbReference>
<keyword evidence="6 13" id="KW-0732">Signal</keyword>
<dbReference type="NCBIfam" id="TIGR01786">
    <property type="entry name" value="TonB-hemlactrns"/>
    <property type="match status" value="1"/>
</dbReference>
<dbReference type="NCBIfam" id="TIGR01785">
    <property type="entry name" value="TonB-hemin"/>
    <property type="match status" value="1"/>
</dbReference>
<dbReference type="InterPro" id="IPR011276">
    <property type="entry name" value="TonB_haem/Hb_rcpt"/>
</dbReference>
<keyword evidence="9 16" id="KW-0675">Receptor</keyword>
<comment type="subcellular location">
    <subcellularLocation>
        <location evidence="1 11">Cell outer membrane</location>
        <topology evidence="1 11">Multi-pass membrane protein</topology>
    </subcellularLocation>
</comment>
<feature type="chain" id="PRO_5017242097" evidence="13">
    <location>
        <begin position="27"/>
        <end position="741"/>
    </location>
</feature>
<dbReference type="Pfam" id="PF00593">
    <property type="entry name" value="TonB_dep_Rec_b-barrel"/>
    <property type="match status" value="1"/>
</dbReference>
<keyword evidence="5 11" id="KW-0812">Transmembrane</keyword>
<dbReference type="InterPro" id="IPR012910">
    <property type="entry name" value="Plug_dom"/>
</dbReference>
<evidence type="ECO:0000256" key="8">
    <source>
        <dbReference type="ARBA" id="ARBA00023136"/>
    </source>
</evidence>
<dbReference type="PROSITE" id="PS52016">
    <property type="entry name" value="TONB_DEPENDENT_REC_3"/>
    <property type="match status" value="1"/>
</dbReference>
<name>A0A3A1WGS6_9HYPH</name>
<evidence type="ECO:0000313" key="17">
    <source>
        <dbReference type="Proteomes" id="UP000265750"/>
    </source>
</evidence>
<dbReference type="AlphaFoldDB" id="A0A3A1WGS6"/>
<feature type="signal peptide" evidence="13">
    <location>
        <begin position="1"/>
        <end position="26"/>
    </location>
</feature>
<dbReference type="Gene3D" id="2.40.170.20">
    <property type="entry name" value="TonB-dependent receptor, beta-barrel domain"/>
    <property type="match status" value="1"/>
</dbReference>
<dbReference type="Proteomes" id="UP000265750">
    <property type="component" value="Unassembled WGS sequence"/>
</dbReference>
<dbReference type="GO" id="GO:0044718">
    <property type="term" value="P:siderophore transmembrane transport"/>
    <property type="evidence" value="ECO:0007669"/>
    <property type="project" value="TreeGrafter"/>
</dbReference>
<keyword evidence="7 12" id="KW-0798">TonB box</keyword>
<evidence type="ECO:0000256" key="13">
    <source>
        <dbReference type="SAM" id="SignalP"/>
    </source>
</evidence>
<comment type="similarity">
    <text evidence="2 11 12">Belongs to the TonB-dependent receptor family.</text>
</comment>
<dbReference type="InterPro" id="IPR039426">
    <property type="entry name" value="TonB-dep_rcpt-like"/>
</dbReference>
<accession>A0A3A1WGS6</accession>
<keyword evidence="3 11" id="KW-0813">Transport</keyword>
<dbReference type="PANTHER" id="PTHR30069">
    <property type="entry name" value="TONB-DEPENDENT OUTER MEMBRANE RECEPTOR"/>
    <property type="match status" value="1"/>
</dbReference>
<feature type="domain" description="TonB-dependent receptor plug" evidence="15">
    <location>
        <begin position="56"/>
        <end position="156"/>
    </location>
</feature>
<dbReference type="InterPro" id="IPR010949">
    <property type="entry name" value="TonB_Hb/transfer/lactofer_rcpt"/>
</dbReference>
<reference evidence="17" key="1">
    <citation type="submission" date="2018-09" db="EMBL/GenBank/DDBJ databases">
        <authorList>
            <person name="Tuo L."/>
        </authorList>
    </citation>
    <scope>NUCLEOTIDE SEQUENCE [LARGE SCALE GENOMIC DNA]</scope>
    <source>
        <strain evidence="17">M2BS4Y-1</strain>
    </source>
</reference>
<dbReference type="GO" id="GO:0015232">
    <property type="term" value="F:heme transmembrane transporter activity"/>
    <property type="evidence" value="ECO:0007669"/>
    <property type="project" value="InterPro"/>
</dbReference>
<sequence length="741" mass="79849">MTMRRLIEAMTMGVALGALLATGAGAQTATMEDGVVLDPVVVEGAADGASGAAGTVTTTRTTRTAIDDKLIDSIEDLGRTQEAGVTFNRQTNSINIRGLEGPRVLTTIDGIRVPYLNDVTRGAEGGANAFDFSSLSSLDLTRGTDPLLGSGALGGVLALRTLDPEDLLLGGRRVGVLTKNGYDSTDRSWFTANAAAMRVGDTSMLIQGGYRGGHEIDGQGDLDAYGAARTAANPLDYDQYNLLAKVHQAAGEGHRFGITGEIFSRDEDIDTRTSQGTGARDNYRPGDHVSGETIDRERVSLNYDYASPEPGSALVDEASGVLYYQKVERHSTIDAYRSVSVIGPYGRDNRFEEQSVGFTGFAARTVLTGEISHKLTVGTELRSATTTQYSAGYDNCQRPYTGAFAACNNLHTNQADTPEVDSGAVGLFAEDRIGLPGGRFRLTPGLRFDWYEEAPQLTDDYARSAAYPGSLPPSSSDTALSPKLLAEYDLLPGLTAYGQWSMGFRAPTAGELYSRFGAVGTYLREGNPNLEAETSNGFDLGLTLEREAFSARINVFHTDYENFIDVVQRSPSCFVDRANCNTLYPQGGVSSYRNIPDARISGVEFGGAVRFADFWTARGSLSYIDGRNRTDDVYLDSISPLTAIVGLGYDRQEWGGEVSAKLASRRHKVDQGFQSPGYGVVDVTAWYAPEQVQGLKVTGGIFNVFDETYYDAVNVPLSPSQPAIYYSEPGRTFKANVTYQF</sequence>
<keyword evidence="8 11" id="KW-0472">Membrane</keyword>
<dbReference type="EMBL" id="QYRN01000011">
    <property type="protein sequence ID" value="RIX98186.1"/>
    <property type="molecule type" value="Genomic_DNA"/>
</dbReference>
<comment type="caution">
    <text evidence="16">The sequence shown here is derived from an EMBL/GenBank/DDBJ whole genome shotgun (WGS) entry which is preliminary data.</text>
</comment>
<evidence type="ECO:0000256" key="1">
    <source>
        <dbReference type="ARBA" id="ARBA00004571"/>
    </source>
</evidence>
<evidence type="ECO:0000256" key="7">
    <source>
        <dbReference type="ARBA" id="ARBA00023077"/>
    </source>
</evidence>
<dbReference type="SUPFAM" id="SSF56935">
    <property type="entry name" value="Porins"/>
    <property type="match status" value="1"/>
</dbReference>
<dbReference type="Pfam" id="PF07715">
    <property type="entry name" value="Plug"/>
    <property type="match status" value="1"/>
</dbReference>
<evidence type="ECO:0000256" key="10">
    <source>
        <dbReference type="ARBA" id="ARBA00023237"/>
    </source>
</evidence>
<evidence type="ECO:0000256" key="6">
    <source>
        <dbReference type="ARBA" id="ARBA00022729"/>
    </source>
</evidence>
<dbReference type="InterPro" id="IPR000531">
    <property type="entry name" value="Beta-barrel_TonB"/>
</dbReference>
<dbReference type="GO" id="GO:0015344">
    <property type="term" value="F:siderophore uptake transmembrane transporter activity"/>
    <property type="evidence" value="ECO:0007669"/>
    <property type="project" value="TreeGrafter"/>
</dbReference>
<dbReference type="GO" id="GO:0009279">
    <property type="term" value="C:cell outer membrane"/>
    <property type="evidence" value="ECO:0007669"/>
    <property type="project" value="UniProtKB-SubCell"/>
</dbReference>
<keyword evidence="10 11" id="KW-0998">Cell outer membrane</keyword>
<proteinExistence type="inferred from homology"/>
<evidence type="ECO:0000256" key="5">
    <source>
        <dbReference type="ARBA" id="ARBA00022692"/>
    </source>
</evidence>
<evidence type="ECO:0000256" key="2">
    <source>
        <dbReference type="ARBA" id="ARBA00009810"/>
    </source>
</evidence>
<gene>
    <name evidence="16" type="ORF">D3218_17530</name>
</gene>
<organism evidence="16 17">
    <name type="scientific">Aureimonas flava</name>
    <dbReference type="NCBI Taxonomy" id="2320271"/>
    <lineage>
        <taxon>Bacteria</taxon>
        <taxon>Pseudomonadati</taxon>
        <taxon>Pseudomonadota</taxon>
        <taxon>Alphaproteobacteria</taxon>
        <taxon>Hyphomicrobiales</taxon>
        <taxon>Aurantimonadaceae</taxon>
        <taxon>Aureimonas</taxon>
    </lineage>
</organism>
<evidence type="ECO:0000259" key="15">
    <source>
        <dbReference type="Pfam" id="PF07715"/>
    </source>
</evidence>
<evidence type="ECO:0000259" key="14">
    <source>
        <dbReference type="Pfam" id="PF00593"/>
    </source>
</evidence>
<evidence type="ECO:0000256" key="11">
    <source>
        <dbReference type="PROSITE-ProRule" id="PRU01360"/>
    </source>
</evidence>
<feature type="domain" description="TonB-dependent receptor-like beta-barrel" evidence="14">
    <location>
        <begin position="261"/>
        <end position="704"/>
    </location>
</feature>
<evidence type="ECO:0000313" key="16">
    <source>
        <dbReference type="EMBL" id="RIX98186.1"/>
    </source>
</evidence>